<feature type="non-terminal residue" evidence="2">
    <location>
        <position position="337"/>
    </location>
</feature>
<feature type="non-terminal residue" evidence="2">
    <location>
        <position position="1"/>
    </location>
</feature>
<dbReference type="OMA" id="ECKSTHT"/>
<dbReference type="EMBL" id="LJIJ01000461">
    <property type="protein sequence ID" value="ODM97225.1"/>
    <property type="molecule type" value="Genomic_DNA"/>
</dbReference>
<keyword evidence="3" id="KW-1185">Reference proteome</keyword>
<reference evidence="2 3" key="1">
    <citation type="journal article" date="2016" name="Genome Biol. Evol.">
        <title>Gene Family Evolution Reflects Adaptation to Soil Environmental Stressors in the Genome of the Collembolan Orchesella cincta.</title>
        <authorList>
            <person name="Faddeeva-Vakhrusheva A."/>
            <person name="Derks M.F."/>
            <person name="Anvar S.Y."/>
            <person name="Agamennone V."/>
            <person name="Suring W."/>
            <person name="Smit S."/>
            <person name="van Straalen N.M."/>
            <person name="Roelofs D."/>
        </authorList>
    </citation>
    <scope>NUCLEOTIDE SEQUENCE [LARGE SCALE GENOMIC DNA]</scope>
    <source>
        <tissue evidence="2">Mixed pool</tissue>
    </source>
</reference>
<evidence type="ECO:0000256" key="1">
    <source>
        <dbReference type="SAM" id="MobiDB-lite"/>
    </source>
</evidence>
<proteinExistence type="predicted"/>
<dbReference type="AlphaFoldDB" id="A0A1D2MX18"/>
<dbReference type="PANTHER" id="PTHR22955:SF77">
    <property type="entry name" value="ASPARTIC PUTATIVE DOMAIN-CONTAINING PROTEIN-RELATED"/>
    <property type="match status" value="1"/>
</dbReference>
<name>A0A1D2MX18_ORCCI</name>
<comment type="caution">
    <text evidence="2">The sequence shown here is derived from an EMBL/GenBank/DDBJ whole genome shotgun (WGS) entry which is preliminary data.</text>
</comment>
<accession>A0A1D2MX18</accession>
<feature type="region of interest" description="Disordered" evidence="1">
    <location>
        <begin position="232"/>
        <end position="253"/>
    </location>
</feature>
<evidence type="ECO:0000313" key="2">
    <source>
        <dbReference type="EMBL" id="ODM97225.1"/>
    </source>
</evidence>
<dbReference type="PANTHER" id="PTHR22955">
    <property type="entry name" value="RETROTRANSPOSON"/>
    <property type="match status" value="1"/>
</dbReference>
<organism evidence="2 3">
    <name type="scientific">Orchesella cincta</name>
    <name type="common">Springtail</name>
    <name type="synonym">Podura cincta</name>
    <dbReference type="NCBI Taxonomy" id="48709"/>
    <lineage>
        <taxon>Eukaryota</taxon>
        <taxon>Metazoa</taxon>
        <taxon>Ecdysozoa</taxon>
        <taxon>Arthropoda</taxon>
        <taxon>Hexapoda</taxon>
        <taxon>Collembola</taxon>
        <taxon>Entomobryomorpha</taxon>
        <taxon>Entomobryoidea</taxon>
        <taxon>Orchesellidae</taxon>
        <taxon>Orchesellinae</taxon>
        <taxon>Orchesella</taxon>
    </lineage>
</organism>
<gene>
    <name evidence="2" type="ORF">Ocin01_09448</name>
</gene>
<protein>
    <submittedName>
        <fullName evidence="2">Uncharacterized protein</fullName>
    </submittedName>
</protein>
<sequence>WPSFEDLFKATSCVTGEASNLIKSFTITDSNYLRHGISYPTATTTNSRRFYTNTYQVRSSFIIQQLLNTTLECVRSLKVLGRPTDTWDDLLIEKMDPESKSEWAKSLTGTNPSTFTELIDFMERHIRSLIARGAPTTKVINPTGTEVQQGTSSTRTATSQNLCQGGHQLYQCSKLHEMPSAQRMNAVMKTKACTNCLKEGHRFSACPSKHVCKHCSKKHHSFLHPHFSSEISSASSAQSGGNPPPARINSNTSSSISTANTNVLLKTAIVNVTDSFGNLQPCRVLLDDGSEASFITETCAQSLGLHKTRTDVQITGISAANAAHLAFIPESTMQMWI</sequence>
<dbReference type="Proteomes" id="UP000094527">
    <property type="component" value="Unassembled WGS sequence"/>
</dbReference>
<dbReference type="OrthoDB" id="10071960at2759"/>
<evidence type="ECO:0000313" key="3">
    <source>
        <dbReference type="Proteomes" id="UP000094527"/>
    </source>
</evidence>
<dbReference type="STRING" id="48709.A0A1D2MX18"/>